<dbReference type="EMBL" id="NAJL01000094">
    <property type="protein sequence ID" value="TKA21896.1"/>
    <property type="molecule type" value="Genomic_DNA"/>
</dbReference>
<accession>A0A4U0TJH4</accession>
<reference evidence="2 3" key="1">
    <citation type="submission" date="2017-03" db="EMBL/GenBank/DDBJ databases">
        <title>Genomes of endolithic fungi from Antarctica.</title>
        <authorList>
            <person name="Coleine C."/>
            <person name="Masonjones S."/>
            <person name="Stajich J.E."/>
        </authorList>
    </citation>
    <scope>NUCLEOTIDE SEQUENCE [LARGE SCALE GENOMIC DNA]</scope>
    <source>
        <strain evidence="2 3">CCFEE 6315</strain>
    </source>
</reference>
<evidence type="ECO:0000313" key="2">
    <source>
        <dbReference type="EMBL" id="TKA21896.1"/>
    </source>
</evidence>
<keyword evidence="3" id="KW-1185">Reference proteome</keyword>
<comment type="caution">
    <text evidence="2">The sequence shown here is derived from an EMBL/GenBank/DDBJ whole genome shotgun (WGS) entry which is preliminary data.</text>
</comment>
<dbReference type="AlphaFoldDB" id="A0A4U0TJH4"/>
<proteinExistence type="predicted"/>
<organism evidence="2 3">
    <name type="scientific">Salinomyces thailandicus</name>
    <dbReference type="NCBI Taxonomy" id="706561"/>
    <lineage>
        <taxon>Eukaryota</taxon>
        <taxon>Fungi</taxon>
        <taxon>Dikarya</taxon>
        <taxon>Ascomycota</taxon>
        <taxon>Pezizomycotina</taxon>
        <taxon>Dothideomycetes</taxon>
        <taxon>Dothideomycetidae</taxon>
        <taxon>Mycosphaerellales</taxon>
        <taxon>Teratosphaeriaceae</taxon>
        <taxon>Salinomyces</taxon>
    </lineage>
</organism>
<gene>
    <name evidence="2" type="ORF">B0A50_08593</name>
</gene>
<dbReference type="Proteomes" id="UP000308549">
    <property type="component" value="Unassembled WGS sequence"/>
</dbReference>
<sequence>MANNTGMTTQQEYDHLLRQARELVKLIWPQQDVTRPRIYRWMAQLHEVNKAMKQIAWSMEQRSPPRGANQNAPTYYDAVTSLATSSCLENDLEKGFYTTYASTVHVPFNVQSHLKRTAHRLAQEMLWCACSTYNLGVVHGSWIEGPEEVKLGWKELNDAFRNSFYLPSATGISVPDQRLHPGPNLNELRNVVCHPRHESTIVVDSRLFAAQQYAVNVLDDGRASRVRMLRDTLQKEAEKGYDELLRHQAEVETYRLLAELPSGPYSEDPSPLERWAVPHQRLFYDVAGAIVGQGRRKVLAKYGPVIFNAARAWNEKYLEPPNILRTPNEDFDSAKWDAEETAGPPLPGPEDSWVPDTTDPSLPALGDPWVSDTE</sequence>
<name>A0A4U0TJH4_9PEZI</name>
<evidence type="ECO:0000256" key="1">
    <source>
        <dbReference type="SAM" id="MobiDB-lite"/>
    </source>
</evidence>
<protein>
    <submittedName>
        <fullName evidence="2">Uncharacterized protein</fullName>
    </submittedName>
</protein>
<evidence type="ECO:0000313" key="3">
    <source>
        <dbReference type="Proteomes" id="UP000308549"/>
    </source>
</evidence>
<feature type="region of interest" description="Disordered" evidence="1">
    <location>
        <begin position="321"/>
        <end position="374"/>
    </location>
</feature>